<keyword evidence="2" id="KW-0723">Serine/threonine-protein kinase</keyword>
<dbReference type="GO" id="GO:0006955">
    <property type="term" value="P:immune response"/>
    <property type="evidence" value="ECO:0007669"/>
    <property type="project" value="TreeGrafter"/>
</dbReference>
<dbReference type="SMART" id="SM00220">
    <property type="entry name" value="S_TKc"/>
    <property type="match status" value="1"/>
</dbReference>
<gene>
    <name evidence="9" type="primary">LOC117575869</name>
</gene>
<keyword evidence="6" id="KW-0067">ATP-binding</keyword>
<proteinExistence type="inferred from homology"/>
<dbReference type="GO" id="GO:0004709">
    <property type="term" value="F:MAP kinase kinase kinase activity"/>
    <property type="evidence" value="ECO:0007669"/>
    <property type="project" value="TreeGrafter"/>
</dbReference>
<dbReference type="PANTHER" id="PTHR46716:SF1">
    <property type="entry name" value="MITOGEN-ACTIVATED PROTEIN KINASE KINASE KINASE 7"/>
    <property type="match status" value="1"/>
</dbReference>
<dbReference type="OrthoDB" id="10261027at2759"/>
<dbReference type="RefSeq" id="XP_034116189.2">
    <property type="nucleotide sequence ID" value="XM_034260298.2"/>
</dbReference>
<dbReference type="CDD" id="cd13999">
    <property type="entry name" value="STKc_MAP3K-like"/>
    <property type="match status" value="1"/>
</dbReference>
<evidence type="ECO:0000256" key="2">
    <source>
        <dbReference type="ARBA" id="ARBA00022527"/>
    </source>
</evidence>
<evidence type="ECO:0000313" key="8">
    <source>
        <dbReference type="Proteomes" id="UP000515160"/>
    </source>
</evidence>
<keyword evidence="5" id="KW-0418">Kinase</keyword>
<dbReference type="InterPro" id="IPR011009">
    <property type="entry name" value="Kinase-like_dom_sf"/>
</dbReference>
<dbReference type="GO" id="GO:0007254">
    <property type="term" value="P:JNK cascade"/>
    <property type="evidence" value="ECO:0007669"/>
    <property type="project" value="TreeGrafter"/>
</dbReference>
<dbReference type="PIRSF" id="PIRSF000654">
    <property type="entry name" value="Integrin-linked_kinase"/>
    <property type="match status" value="1"/>
</dbReference>
<dbReference type="Proteomes" id="UP000515160">
    <property type="component" value="Chromosome 2R"/>
</dbReference>
<keyword evidence="3" id="KW-0808">Transferase</keyword>
<feature type="domain" description="Protein kinase" evidence="7">
    <location>
        <begin position="8"/>
        <end position="262"/>
    </location>
</feature>
<accession>A0A6P8XSQ9</accession>
<evidence type="ECO:0000256" key="3">
    <source>
        <dbReference type="ARBA" id="ARBA00022679"/>
    </source>
</evidence>
<dbReference type="InterPro" id="IPR000719">
    <property type="entry name" value="Prot_kinase_dom"/>
</dbReference>
<evidence type="ECO:0000256" key="5">
    <source>
        <dbReference type="ARBA" id="ARBA00022777"/>
    </source>
</evidence>
<dbReference type="GO" id="GO:0043123">
    <property type="term" value="P:positive regulation of canonical NF-kappaB signal transduction"/>
    <property type="evidence" value="ECO:0007669"/>
    <property type="project" value="TreeGrafter"/>
</dbReference>
<dbReference type="GeneID" id="117575869"/>
<sequence length="268" mass="31470">MEISYDEITDMKLIDGGNYGDVYKASWKPEKKEIAVKKIKILSEKEKEDFPREIENLKKLEHTNIVKLYGVSKDPENKICIVLEYAECGSLYKYLHITQNHIPNDLKIEWMLQCAEGMEYLHSKKTFHRDLKTKNLLLFDQYRTLKICDFGTVKEITTTNTNNTGTAGYMAPEVGEGKIYTQMCDVYSFGIVFWEVLARKKPFYHHKSIVGVALINKVCKGERPEMSDIENNLKPIIKMCWQQEPEDRLTMKRVIYLIQNYKKNRLYQ</sequence>
<dbReference type="PROSITE" id="PS50011">
    <property type="entry name" value="PROTEIN_KINASE_DOM"/>
    <property type="match status" value="1"/>
</dbReference>
<organism evidence="8 9">
    <name type="scientific">Drosophila albomicans</name>
    <name type="common">Fruit fly</name>
    <dbReference type="NCBI Taxonomy" id="7291"/>
    <lineage>
        <taxon>Eukaryota</taxon>
        <taxon>Metazoa</taxon>
        <taxon>Ecdysozoa</taxon>
        <taxon>Arthropoda</taxon>
        <taxon>Hexapoda</taxon>
        <taxon>Insecta</taxon>
        <taxon>Pterygota</taxon>
        <taxon>Neoptera</taxon>
        <taxon>Endopterygota</taxon>
        <taxon>Diptera</taxon>
        <taxon>Brachycera</taxon>
        <taxon>Muscomorpha</taxon>
        <taxon>Ephydroidea</taxon>
        <taxon>Drosophilidae</taxon>
        <taxon>Drosophila</taxon>
    </lineage>
</organism>
<evidence type="ECO:0000313" key="9">
    <source>
        <dbReference type="RefSeq" id="XP_034116189.2"/>
    </source>
</evidence>
<evidence type="ECO:0000256" key="1">
    <source>
        <dbReference type="ARBA" id="ARBA00006529"/>
    </source>
</evidence>
<dbReference type="Gene3D" id="1.10.510.10">
    <property type="entry name" value="Transferase(Phosphotransferase) domain 1"/>
    <property type="match status" value="1"/>
</dbReference>
<keyword evidence="4" id="KW-0547">Nucleotide-binding</keyword>
<comment type="similarity">
    <text evidence="1">Belongs to the protein kinase superfamily. STE Ser/Thr protein kinase family. MAP kinase kinase kinase subfamily.</text>
</comment>
<keyword evidence="8" id="KW-1185">Reference proteome</keyword>
<dbReference type="AlphaFoldDB" id="A0A6P8XSQ9"/>
<dbReference type="Pfam" id="PF07714">
    <property type="entry name" value="PK_Tyr_Ser-Thr"/>
    <property type="match status" value="1"/>
</dbReference>
<dbReference type="PANTHER" id="PTHR46716">
    <property type="entry name" value="MITOGEN-ACTIVATED PROTEIN KINASE KINASE KINASE 7"/>
    <property type="match status" value="1"/>
</dbReference>
<name>A0A6P8XSQ9_DROAB</name>
<dbReference type="GO" id="GO:0005524">
    <property type="term" value="F:ATP binding"/>
    <property type="evidence" value="ECO:0007669"/>
    <property type="project" value="UniProtKB-KW"/>
</dbReference>
<dbReference type="InterPro" id="IPR001245">
    <property type="entry name" value="Ser-Thr/Tyr_kinase_cat_dom"/>
</dbReference>
<evidence type="ECO:0000256" key="4">
    <source>
        <dbReference type="ARBA" id="ARBA00022741"/>
    </source>
</evidence>
<evidence type="ECO:0000259" key="7">
    <source>
        <dbReference type="PROSITE" id="PS50011"/>
    </source>
</evidence>
<reference evidence="9" key="1">
    <citation type="submission" date="2025-08" db="UniProtKB">
        <authorList>
            <consortium name="RefSeq"/>
        </authorList>
    </citation>
    <scope>IDENTIFICATION</scope>
    <source>
        <strain evidence="9">15112-1751.03</strain>
        <tissue evidence="9">Whole Adult</tissue>
    </source>
</reference>
<dbReference type="SUPFAM" id="SSF56112">
    <property type="entry name" value="Protein kinase-like (PK-like)"/>
    <property type="match status" value="1"/>
</dbReference>
<dbReference type="PRINTS" id="PR00109">
    <property type="entry name" value="TYRKINASE"/>
</dbReference>
<protein>
    <submittedName>
        <fullName evidence="9">Mitogen-activated protein kinase kinase kinase 7-like isoform X1</fullName>
    </submittedName>
</protein>
<evidence type="ECO:0000256" key="6">
    <source>
        <dbReference type="ARBA" id="ARBA00022840"/>
    </source>
</evidence>